<gene>
    <name evidence="2" type="ORF">EGI31_22845</name>
</gene>
<organism evidence="2 3">
    <name type="scientific">Lacihabitans soyangensis</name>
    <dbReference type="NCBI Taxonomy" id="869394"/>
    <lineage>
        <taxon>Bacteria</taxon>
        <taxon>Pseudomonadati</taxon>
        <taxon>Bacteroidota</taxon>
        <taxon>Cytophagia</taxon>
        <taxon>Cytophagales</taxon>
        <taxon>Leadbetterellaceae</taxon>
        <taxon>Lacihabitans</taxon>
    </lineage>
</organism>
<evidence type="ECO:0000313" key="2">
    <source>
        <dbReference type="EMBL" id="MCP9765783.1"/>
    </source>
</evidence>
<dbReference type="Pfam" id="PF14129">
    <property type="entry name" value="DUF4296"/>
    <property type="match status" value="1"/>
</dbReference>
<sequence>MGNFGIKIVFISLTCFFSCKSSSEDVIDKKTMAIVFAELKTAEAKVSRLNLTGVDSSRVAFKYLEKQIYKKYKVDSAQYLKSFDFYAKDKKQLLSIYIEAEKIIEKNKNKNTAY</sequence>
<feature type="domain" description="DUF4296" evidence="1">
    <location>
        <begin position="25"/>
        <end position="109"/>
    </location>
</feature>
<dbReference type="AlphaFoldDB" id="A0AAE3H6R0"/>
<dbReference type="EMBL" id="RJUF01000192">
    <property type="protein sequence ID" value="MCP9765783.1"/>
    <property type="molecule type" value="Genomic_DNA"/>
</dbReference>
<accession>A0AAE3H6R0</accession>
<comment type="caution">
    <text evidence="2">The sequence shown here is derived from an EMBL/GenBank/DDBJ whole genome shotgun (WGS) entry which is preliminary data.</text>
</comment>
<evidence type="ECO:0000259" key="1">
    <source>
        <dbReference type="Pfam" id="PF14129"/>
    </source>
</evidence>
<keyword evidence="3" id="KW-1185">Reference proteome</keyword>
<name>A0AAE3H6R0_9BACT</name>
<evidence type="ECO:0000313" key="3">
    <source>
        <dbReference type="Proteomes" id="UP001204144"/>
    </source>
</evidence>
<dbReference type="Proteomes" id="UP001204144">
    <property type="component" value="Unassembled WGS sequence"/>
</dbReference>
<proteinExistence type="predicted"/>
<dbReference type="InterPro" id="IPR025381">
    <property type="entry name" value="DUF4296"/>
</dbReference>
<protein>
    <submittedName>
        <fullName evidence="2">DUF4296 domain-containing protein</fullName>
    </submittedName>
</protein>
<reference evidence="2 3" key="1">
    <citation type="submission" date="2018-11" db="EMBL/GenBank/DDBJ databases">
        <title>Novel bacteria species description.</title>
        <authorList>
            <person name="Han J.-H."/>
        </authorList>
    </citation>
    <scope>NUCLEOTIDE SEQUENCE [LARGE SCALE GENOMIC DNA]</scope>
    <source>
        <strain evidence="2 3">KCTC23259</strain>
    </source>
</reference>